<name>A0AC61RKQ5_9BACT</name>
<dbReference type="Proteomes" id="UP000306319">
    <property type="component" value="Unassembled WGS sequence"/>
</dbReference>
<dbReference type="EMBL" id="SRYB01000001">
    <property type="protein sequence ID" value="TGY80840.1"/>
    <property type="molecule type" value="Genomic_DNA"/>
</dbReference>
<comment type="caution">
    <text evidence="1">The sequence shown here is derived from an EMBL/GenBank/DDBJ whole genome shotgun (WGS) entry which is preliminary data.</text>
</comment>
<proteinExistence type="predicted"/>
<organism evidence="1 2">
    <name type="scientific">Lepagella muris</name>
    <dbReference type="NCBI Taxonomy" id="3032870"/>
    <lineage>
        <taxon>Bacteria</taxon>
        <taxon>Pseudomonadati</taxon>
        <taxon>Bacteroidota</taxon>
        <taxon>Bacteroidia</taxon>
        <taxon>Bacteroidales</taxon>
        <taxon>Muribaculaceae</taxon>
        <taxon>Lepagella</taxon>
    </lineage>
</organism>
<keyword evidence="2" id="KW-1185">Reference proteome</keyword>
<evidence type="ECO:0000313" key="2">
    <source>
        <dbReference type="Proteomes" id="UP000306319"/>
    </source>
</evidence>
<gene>
    <name evidence="1" type="ORF">E5331_00235</name>
</gene>
<accession>A0AC61RKQ5</accession>
<sequence length="320" mass="35559">MIRQSNLISTFICLTAIFIQGCSQRELCYDHTHGAIVDIEFDWSLEPDAHPSTMVVWAFPTGGGTGTRAEFSGVRRDAVTYQMKVPAGNYTMVCYNGDTDFNRERGNTLTTTVITTDYNSLLSPLNRSDDGAPRPPQSEDQPIHNPADHLYAHIHDTQLNVDEKTGKGHEIVHYTVRFTPQRVSAIWHVRVDIQNFSSDLQASAVVTGVAEHWRISTALPGGNDTTVPFGLTTNDDTSLTATFAIFGDVSPHDVKHYLRIYTTSKYYYTYDITDQVHDAPDPKNVYIVVSGLRLPSADGTGMTPGVNDWDDTEVVEIPMK</sequence>
<evidence type="ECO:0000313" key="1">
    <source>
        <dbReference type="EMBL" id="TGY80840.1"/>
    </source>
</evidence>
<reference evidence="1" key="1">
    <citation type="submission" date="2019-04" db="EMBL/GenBank/DDBJ databases">
        <title>Microbes associate with the intestines of laboratory mice.</title>
        <authorList>
            <person name="Navarre W."/>
            <person name="Wong E."/>
            <person name="Huang K."/>
            <person name="Tropini C."/>
            <person name="Ng K."/>
            <person name="Yu B."/>
        </authorList>
    </citation>
    <scope>NUCLEOTIDE SEQUENCE</scope>
    <source>
        <strain evidence="1">NM04_E33</strain>
    </source>
</reference>
<protein>
    <submittedName>
        <fullName evidence="1">DUF5119 domain-containing protein</fullName>
    </submittedName>
</protein>